<dbReference type="EMBL" id="FZPD01000001">
    <property type="protein sequence ID" value="SNS42345.1"/>
    <property type="molecule type" value="Genomic_DNA"/>
</dbReference>
<dbReference type="GO" id="GO:0022857">
    <property type="term" value="F:transmembrane transporter activity"/>
    <property type="evidence" value="ECO:0007669"/>
    <property type="project" value="TreeGrafter"/>
</dbReference>
<dbReference type="OrthoDB" id="5933722at2"/>
<feature type="transmembrane region" description="Helical" evidence="6">
    <location>
        <begin position="871"/>
        <end position="891"/>
    </location>
</feature>
<feature type="transmembrane region" description="Helical" evidence="6">
    <location>
        <begin position="476"/>
        <end position="501"/>
    </location>
</feature>
<feature type="domain" description="ABC3 transporter permease C-terminal" evidence="7">
    <location>
        <begin position="388"/>
        <end position="505"/>
    </location>
</feature>
<dbReference type="PANTHER" id="PTHR30572">
    <property type="entry name" value="MEMBRANE COMPONENT OF TRANSPORTER-RELATED"/>
    <property type="match status" value="1"/>
</dbReference>
<feature type="transmembrane region" description="Helical" evidence="6">
    <location>
        <begin position="95"/>
        <end position="115"/>
    </location>
</feature>
<dbReference type="InterPro" id="IPR003838">
    <property type="entry name" value="ABC3_permease_C"/>
</dbReference>
<comment type="subcellular location">
    <subcellularLocation>
        <location evidence="1">Cell membrane</location>
        <topology evidence="1">Multi-pass membrane protein</topology>
    </subcellularLocation>
</comment>
<dbReference type="InterPro" id="IPR025857">
    <property type="entry name" value="MacB_PCD"/>
</dbReference>
<dbReference type="RefSeq" id="WP_089354870.1">
    <property type="nucleotide sequence ID" value="NZ_FZPD01000001.1"/>
</dbReference>
<feature type="domain" description="ABC3 transporter permease C-terminal" evidence="7">
    <location>
        <begin position="787"/>
        <end position="901"/>
    </location>
</feature>
<gene>
    <name evidence="9" type="ORF">SAMN05421640_0078</name>
</gene>
<sequence>MHNPPKLFLKFFRWYCHPRLAKPIEGDLMELYDERVKELGKKKADWKFIKDTLLLFRRDIIKPAGGGQRLNNYGMFKSMIKMAWRNAIRQKQFTVLNLLGLTIGISTCFMIGLYIHDEMTFDAFHEKGDRIYRVNQPFIWGDWDRMMASTGPNLATALREDAPAFEEVTRILSLGSLTATAANNGNRSNAFKEDRIYAAEENFFDVFSFKLKAGDTKSAFDDPQNIMITEKTMRRYFGEDARPEETIGKNIEIKQYDNSWKAFSINGILENVPTRSHIQYDMLVSLKSESEMMQAHGWKWIWTAFSTYGLVKEGTNVAALERDIQAIPPKWAPPTTERIFNQTFEEFTDGNPWKLDLQPLSEVYIAGSPRGHSFGPTGNPLFIKIFGAIGLLVLVLSAINFMNLSTARATNRSKEVGVRKVLGSERSTIVKQFILESVLFVLTSTALALMVVQLTLGTFNHLAEKQIEILPFFQNPTFYLIVFAFILTLGFIAGSYPALYLSSFKPIESLKGKIKTGFKGRSIRNGLVVFQFTISIALIITTFFVQKQLTYASNVDIGFAKENILQLHNVEELGFETEALKNRLAANPKFTVVGKSFGVPPFVYSSDRYKAAGPETPVVQLNNLRIDEDYLEVLGLEFLSGRNFDSNRENDKYRVILNREAVKNLGWNVENAVGKSVALASGGEEEHEVIGVAEDFNFNSVKQEIAPLILIHHYNDIVWDYGAGLSFYSMRLNQEAITSTDDLNQLLISLEEEMKQIDPTVPFEYSFMDQEFEATFRSERKMATILNVFTIMAMIIACLGLFGLAAFSAEQRTKELGIRKVLGASVSELAVTFSKEFTRLVLIAILLACPIAWYFVSQWLQDFAYSTPMEVWVFIAATIAAMLIAIVTISFQSLRSANRNPVETLKDE</sequence>
<keyword evidence="2" id="KW-1003">Cell membrane</keyword>
<keyword evidence="10" id="KW-1185">Reference proteome</keyword>
<evidence type="ECO:0000256" key="3">
    <source>
        <dbReference type="ARBA" id="ARBA00022692"/>
    </source>
</evidence>
<dbReference type="PANTHER" id="PTHR30572:SF18">
    <property type="entry name" value="ABC-TYPE MACROLIDE FAMILY EXPORT SYSTEM PERMEASE COMPONENT 2"/>
    <property type="match status" value="1"/>
</dbReference>
<dbReference type="NCBIfam" id="NF038404">
    <property type="entry name" value="perm_prefix_2"/>
    <property type="match status" value="1"/>
</dbReference>
<dbReference type="Pfam" id="PF12704">
    <property type="entry name" value="MacB_PCD"/>
    <property type="match status" value="2"/>
</dbReference>
<keyword evidence="5 6" id="KW-0472">Membrane</keyword>
<feature type="transmembrane region" description="Helical" evidence="6">
    <location>
        <begin position="785"/>
        <end position="809"/>
    </location>
</feature>
<keyword evidence="3 6" id="KW-0812">Transmembrane</keyword>
<evidence type="ECO:0000256" key="2">
    <source>
        <dbReference type="ARBA" id="ARBA00022475"/>
    </source>
</evidence>
<dbReference type="InterPro" id="IPR050250">
    <property type="entry name" value="Macrolide_Exporter_MacB"/>
</dbReference>
<dbReference type="AlphaFoldDB" id="A0A239ECE0"/>
<keyword evidence="4 6" id="KW-1133">Transmembrane helix</keyword>
<evidence type="ECO:0000256" key="4">
    <source>
        <dbReference type="ARBA" id="ARBA00022989"/>
    </source>
</evidence>
<proteinExistence type="predicted"/>
<dbReference type="InterPro" id="IPR047699">
    <property type="entry name" value="Permease_put_prefix"/>
</dbReference>
<evidence type="ECO:0000259" key="7">
    <source>
        <dbReference type="Pfam" id="PF02687"/>
    </source>
</evidence>
<dbReference type="Proteomes" id="UP000198393">
    <property type="component" value="Unassembled WGS sequence"/>
</dbReference>
<evidence type="ECO:0000313" key="10">
    <source>
        <dbReference type="Proteomes" id="UP000198393"/>
    </source>
</evidence>
<evidence type="ECO:0000313" key="9">
    <source>
        <dbReference type="EMBL" id="SNS42345.1"/>
    </source>
</evidence>
<dbReference type="GO" id="GO:0005886">
    <property type="term" value="C:plasma membrane"/>
    <property type="evidence" value="ECO:0007669"/>
    <property type="project" value="UniProtKB-SubCell"/>
</dbReference>
<dbReference type="Pfam" id="PF02687">
    <property type="entry name" value="FtsX"/>
    <property type="match status" value="2"/>
</dbReference>
<feature type="domain" description="MacB-like periplasmic core" evidence="8">
    <location>
        <begin position="598"/>
        <end position="712"/>
    </location>
</feature>
<feature type="transmembrane region" description="Helical" evidence="6">
    <location>
        <begin position="381"/>
        <end position="404"/>
    </location>
</feature>
<reference evidence="9 10" key="1">
    <citation type="submission" date="2017-06" db="EMBL/GenBank/DDBJ databases">
        <authorList>
            <person name="Kim H.J."/>
            <person name="Triplett B.A."/>
        </authorList>
    </citation>
    <scope>NUCLEOTIDE SEQUENCE [LARGE SCALE GENOMIC DNA]</scope>
    <source>
        <strain evidence="9 10">DSM 19307</strain>
    </source>
</reference>
<evidence type="ECO:0000256" key="6">
    <source>
        <dbReference type="SAM" id="Phobius"/>
    </source>
</evidence>
<feature type="transmembrane region" description="Helical" evidence="6">
    <location>
        <begin position="522"/>
        <end position="545"/>
    </location>
</feature>
<evidence type="ECO:0000259" key="8">
    <source>
        <dbReference type="Pfam" id="PF12704"/>
    </source>
</evidence>
<accession>A0A239ECE0</accession>
<feature type="transmembrane region" description="Helical" evidence="6">
    <location>
        <begin position="433"/>
        <end position="456"/>
    </location>
</feature>
<feature type="domain" description="MacB-like periplasmic core" evidence="8">
    <location>
        <begin position="94"/>
        <end position="326"/>
    </location>
</feature>
<organism evidence="9 10">
    <name type="scientific">Ekhidna lutea</name>
    <dbReference type="NCBI Taxonomy" id="447679"/>
    <lineage>
        <taxon>Bacteria</taxon>
        <taxon>Pseudomonadati</taxon>
        <taxon>Bacteroidota</taxon>
        <taxon>Cytophagia</taxon>
        <taxon>Cytophagales</taxon>
        <taxon>Reichenbachiellaceae</taxon>
        <taxon>Ekhidna</taxon>
    </lineage>
</organism>
<evidence type="ECO:0000256" key="5">
    <source>
        <dbReference type="ARBA" id="ARBA00023136"/>
    </source>
</evidence>
<feature type="transmembrane region" description="Helical" evidence="6">
    <location>
        <begin position="837"/>
        <end position="856"/>
    </location>
</feature>
<protein>
    <submittedName>
        <fullName evidence="9">Putative ABC transport system permease protein</fullName>
    </submittedName>
</protein>
<name>A0A239ECE0_EKHLU</name>
<evidence type="ECO:0000256" key="1">
    <source>
        <dbReference type="ARBA" id="ARBA00004651"/>
    </source>
</evidence>